<comment type="caution">
    <text evidence="1">The sequence shown here is derived from an EMBL/GenBank/DDBJ whole genome shotgun (WGS) entry which is preliminary data.</text>
</comment>
<gene>
    <name evidence="1" type="ORF">D8771_03390</name>
</gene>
<dbReference type="Proteomes" id="UP000298111">
    <property type="component" value="Unassembled WGS sequence"/>
</dbReference>
<sequence length="196" mass="20951">MSSAAQTGKPNWTFGTGATTREKCLAYSAAVLGCAAFALNGHDKGWAWWQWLIGLLMVWDLAGGVVANGLDAAKRFYHSPLAFHAGAVPRFLHHPVGFTAVHLQPVIACLVLGGTRWWWWGALWYLWALAGAVAVELARARYQRPLALGIVGIGAMVAPLVEAPPGLAWLPVVLLLKLVVAHAVPEGVGSSSREGR</sequence>
<dbReference type="GeneID" id="75185031"/>
<proteinExistence type="predicted"/>
<name>A0A6C1BXC9_9ACTN</name>
<evidence type="ECO:0000313" key="2">
    <source>
        <dbReference type="Proteomes" id="UP000298111"/>
    </source>
</evidence>
<dbReference type="RefSeq" id="WP_016467633.1">
    <property type="nucleotide sequence ID" value="NZ_BBQG01000011.1"/>
</dbReference>
<protein>
    <submittedName>
        <fullName evidence="1">Uncharacterized protein</fullName>
    </submittedName>
</protein>
<accession>A0A6C1BXC9</accession>
<evidence type="ECO:0000313" key="1">
    <source>
        <dbReference type="EMBL" id="TGG88528.1"/>
    </source>
</evidence>
<organism evidence="1 2">
    <name type="scientific">Streptomyces albus</name>
    <dbReference type="NCBI Taxonomy" id="1888"/>
    <lineage>
        <taxon>Bacteria</taxon>
        <taxon>Bacillati</taxon>
        <taxon>Actinomycetota</taxon>
        <taxon>Actinomycetes</taxon>
        <taxon>Kitasatosporales</taxon>
        <taxon>Streptomycetaceae</taxon>
        <taxon>Streptomyces</taxon>
    </lineage>
</organism>
<reference evidence="1 2" key="1">
    <citation type="submission" date="2018-10" db="EMBL/GenBank/DDBJ databases">
        <title>Isolation of pseudouridimycin from Streptomyces albus DSM 40763.</title>
        <authorList>
            <person name="Rosenqvist P."/>
            <person name="Metsae-Ketelae M."/>
            <person name="Virta P."/>
        </authorList>
    </citation>
    <scope>NUCLEOTIDE SEQUENCE [LARGE SCALE GENOMIC DNA]</scope>
    <source>
        <strain evidence="1 2">DSM 40763</strain>
    </source>
</reference>
<dbReference type="EMBL" id="RCIY01000009">
    <property type="protein sequence ID" value="TGG88528.1"/>
    <property type="molecule type" value="Genomic_DNA"/>
</dbReference>
<dbReference type="AlphaFoldDB" id="A0A6C1BXC9"/>